<dbReference type="PROSITE" id="PS50802">
    <property type="entry name" value="OTU"/>
    <property type="match status" value="1"/>
</dbReference>
<evidence type="ECO:0000313" key="13">
    <source>
        <dbReference type="Proteomes" id="UP000030746"/>
    </source>
</evidence>
<dbReference type="Pfam" id="PF02338">
    <property type="entry name" value="OTU"/>
    <property type="match status" value="1"/>
</dbReference>
<name>V3ZLE3_LOTGI</name>
<evidence type="ECO:0000256" key="10">
    <source>
        <dbReference type="ARBA" id="ARBA00022833"/>
    </source>
</evidence>
<protein>
    <recommendedName>
        <fullName evidence="3">ubiquitinyl hydrolase 1</fullName>
        <ecNumber evidence="3">3.4.19.12</ecNumber>
    </recommendedName>
</protein>
<dbReference type="Proteomes" id="UP000030746">
    <property type="component" value="Unassembled WGS sequence"/>
</dbReference>
<keyword evidence="8" id="KW-0378">Hydrolase</keyword>
<sequence>EFQGLIERVLVDQDMKSDLEEGKLINWCRTAQILYPLNTTKDGNCLLHSISMYIWGVEDNSLLLRRVLYCTLQTDQHNVFKQRYFHFMTNRNSEVYGNLLQFDSMDQEQEWKGIVDSVEPRHTPSFANPLSFLEPIHIYVMANILKRSIIVMADTRIRTLEAVSIQDNDIVGIYLPLDIEPEQCYKYPIVLGFNYNHFTPLVTTKEDRNSPRKLSIPLQKQD</sequence>
<comment type="catalytic activity">
    <reaction evidence="1">
        <text>Thiol-dependent hydrolysis of ester, thioester, amide, peptide and isopeptide bonds formed by the C-terminal Gly of ubiquitin (a 76-residue protein attached to proteins as an intracellular targeting signal).</text>
        <dbReference type="EC" id="3.4.19.12"/>
    </reaction>
</comment>
<organism evidence="12 13">
    <name type="scientific">Lottia gigantea</name>
    <name type="common">Giant owl limpet</name>
    <dbReference type="NCBI Taxonomy" id="225164"/>
    <lineage>
        <taxon>Eukaryota</taxon>
        <taxon>Metazoa</taxon>
        <taxon>Spiralia</taxon>
        <taxon>Lophotrochozoa</taxon>
        <taxon>Mollusca</taxon>
        <taxon>Gastropoda</taxon>
        <taxon>Patellogastropoda</taxon>
        <taxon>Lottioidea</taxon>
        <taxon>Lottiidae</taxon>
        <taxon>Lottia</taxon>
    </lineage>
</organism>
<proteinExistence type="inferred from homology"/>
<dbReference type="RefSeq" id="XP_009057045.1">
    <property type="nucleotide sequence ID" value="XM_009058797.1"/>
</dbReference>
<evidence type="ECO:0000256" key="9">
    <source>
        <dbReference type="ARBA" id="ARBA00022807"/>
    </source>
</evidence>
<accession>V3ZLE3</accession>
<dbReference type="PANTHER" id="PTHR13367">
    <property type="entry name" value="UBIQUITIN THIOESTERASE"/>
    <property type="match status" value="1"/>
</dbReference>
<keyword evidence="4" id="KW-0645">Protease</keyword>
<evidence type="ECO:0000256" key="8">
    <source>
        <dbReference type="ARBA" id="ARBA00022801"/>
    </source>
</evidence>
<dbReference type="STRING" id="225164.V3ZLE3"/>
<dbReference type="HOGENOM" id="CLU_080262_0_0_1"/>
<keyword evidence="10" id="KW-0862">Zinc</keyword>
<dbReference type="GO" id="GO:0071947">
    <property type="term" value="P:protein deubiquitination involved in ubiquitin-dependent protein catabolic process"/>
    <property type="evidence" value="ECO:0007669"/>
    <property type="project" value="TreeGrafter"/>
</dbReference>
<evidence type="ECO:0000256" key="7">
    <source>
        <dbReference type="ARBA" id="ARBA00022786"/>
    </source>
</evidence>
<dbReference type="GeneID" id="20252600"/>
<dbReference type="PANTHER" id="PTHR13367:SF3">
    <property type="entry name" value="TUMOR NECROSIS FACTOR ALPHA-INDUCED PROTEIN 3"/>
    <property type="match status" value="1"/>
</dbReference>
<dbReference type="GO" id="GO:0030177">
    <property type="term" value="P:positive regulation of Wnt signaling pathway"/>
    <property type="evidence" value="ECO:0007669"/>
    <property type="project" value="TreeGrafter"/>
</dbReference>
<evidence type="ECO:0000256" key="1">
    <source>
        <dbReference type="ARBA" id="ARBA00000707"/>
    </source>
</evidence>
<dbReference type="AlphaFoldDB" id="V3ZLE3"/>
<dbReference type="CTD" id="20252600"/>
<evidence type="ECO:0000259" key="11">
    <source>
        <dbReference type="PROSITE" id="PS50802"/>
    </source>
</evidence>
<keyword evidence="9" id="KW-0788">Thiol protease</keyword>
<evidence type="ECO:0000256" key="2">
    <source>
        <dbReference type="ARBA" id="ARBA00005865"/>
    </source>
</evidence>
<keyword evidence="5" id="KW-0479">Metal-binding</keyword>
<dbReference type="GO" id="GO:0070530">
    <property type="term" value="F:K63-linked polyubiquitin modification-dependent protein binding"/>
    <property type="evidence" value="ECO:0007669"/>
    <property type="project" value="TreeGrafter"/>
</dbReference>
<dbReference type="OrthoDB" id="10064699at2759"/>
<dbReference type="GO" id="GO:1990168">
    <property type="term" value="P:protein K33-linked deubiquitination"/>
    <property type="evidence" value="ECO:0007669"/>
    <property type="project" value="TreeGrafter"/>
</dbReference>
<dbReference type="GO" id="GO:0004843">
    <property type="term" value="F:cysteine-type deubiquitinase activity"/>
    <property type="evidence" value="ECO:0007669"/>
    <property type="project" value="UniProtKB-EC"/>
</dbReference>
<feature type="domain" description="OTU" evidence="11">
    <location>
        <begin position="34"/>
        <end position="204"/>
    </location>
</feature>
<evidence type="ECO:0000313" key="12">
    <source>
        <dbReference type="EMBL" id="ESO92198.1"/>
    </source>
</evidence>
<dbReference type="GO" id="GO:0005634">
    <property type="term" value="C:nucleus"/>
    <property type="evidence" value="ECO:0007669"/>
    <property type="project" value="TreeGrafter"/>
</dbReference>
<keyword evidence="7" id="KW-0833">Ubl conjugation pathway</keyword>
<dbReference type="GO" id="GO:0035523">
    <property type="term" value="P:protein K29-linked deubiquitination"/>
    <property type="evidence" value="ECO:0007669"/>
    <property type="project" value="TreeGrafter"/>
</dbReference>
<dbReference type="GO" id="GO:0008270">
    <property type="term" value="F:zinc ion binding"/>
    <property type="evidence" value="ECO:0007669"/>
    <property type="project" value="UniProtKB-KW"/>
</dbReference>
<dbReference type="KEGG" id="lgi:LOTGIDRAFT_84213"/>
<gene>
    <name evidence="12" type="ORF">LOTGIDRAFT_84213</name>
</gene>
<feature type="non-terminal residue" evidence="12">
    <location>
        <position position="222"/>
    </location>
</feature>
<dbReference type="EC" id="3.4.19.12" evidence="3"/>
<dbReference type="CDD" id="cd22750">
    <property type="entry name" value="OTU_C64"/>
    <property type="match status" value="1"/>
</dbReference>
<dbReference type="InterPro" id="IPR003323">
    <property type="entry name" value="OTU_dom"/>
</dbReference>
<dbReference type="GO" id="GO:0007010">
    <property type="term" value="P:cytoskeleton organization"/>
    <property type="evidence" value="ECO:0007669"/>
    <property type="project" value="TreeGrafter"/>
</dbReference>
<evidence type="ECO:0000256" key="5">
    <source>
        <dbReference type="ARBA" id="ARBA00022723"/>
    </source>
</evidence>
<dbReference type="InterPro" id="IPR051346">
    <property type="entry name" value="OTU_Deubiquitinase"/>
</dbReference>
<keyword evidence="13" id="KW-1185">Reference proteome</keyword>
<feature type="non-terminal residue" evidence="12">
    <location>
        <position position="1"/>
    </location>
</feature>
<evidence type="ECO:0000256" key="3">
    <source>
        <dbReference type="ARBA" id="ARBA00012759"/>
    </source>
</evidence>
<evidence type="ECO:0000256" key="6">
    <source>
        <dbReference type="ARBA" id="ARBA00022771"/>
    </source>
</evidence>
<dbReference type="GO" id="GO:0016477">
    <property type="term" value="P:cell migration"/>
    <property type="evidence" value="ECO:0007669"/>
    <property type="project" value="TreeGrafter"/>
</dbReference>
<dbReference type="GO" id="GO:0005737">
    <property type="term" value="C:cytoplasm"/>
    <property type="evidence" value="ECO:0007669"/>
    <property type="project" value="TreeGrafter"/>
</dbReference>
<reference evidence="12 13" key="1">
    <citation type="journal article" date="2013" name="Nature">
        <title>Insights into bilaterian evolution from three spiralian genomes.</title>
        <authorList>
            <person name="Simakov O."/>
            <person name="Marletaz F."/>
            <person name="Cho S.J."/>
            <person name="Edsinger-Gonzales E."/>
            <person name="Havlak P."/>
            <person name="Hellsten U."/>
            <person name="Kuo D.H."/>
            <person name="Larsson T."/>
            <person name="Lv J."/>
            <person name="Arendt D."/>
            <person name="Savage R."/>
            <person name="Osoegawa K."/>
            <person name="de Jong P."/>
            <person name="Grimwood J."/>
            <person name="Chapman J.A."/>
            <person name="Shapiro H."/>
            <person name="Aerts A."/>
            <person name="Otillar R.P."/>
            <person name="Terry A.Y."/>
            <person name="Boore J.L."/>
            <person name="Grigoriev I.V."/>
            <person name="Lindberg D.R."/>
            <person name="Seaver E.C."/>
            <person name="Weisblat D.A."/>
            <person name="Putnam N.H."/>
            <person name="Rokhsar D.S."/>
        </authorList>
    </citation>
    <scope>NUCLEOTIDE SEQUENCE [LARGE SCALE GENOMIC DNA]</scope>
</reference>
<keyword evidence="6" id="KW-0863">Zinc-finger</keyword>
<evidence type="ECO:0000256" key="4">
    <source>
        <dbReference type="ARBA" id="ARBA00022670"/>
    </source>
</evidence>
<comment type="similarity">
    <text evidence="2">Belongs to the peptidase C64 family.</text>
</comment>
<dbReference type="EMBL" id="KB202124">
    <property type="protein sequence ID" value="ESO92198.1"/>
    <property type="molecule type" value="Genomic_DNA"/>
</dbReference>
<dbReference type="OMA" id="WREWTNI"/>